<evidence type="ECO:0000313" key="2">
    <source>
        <dbReference type="EMBL" id="VFK21900.1"/>
    </source>
</evidence>
<dbReference type="InterPro" id="IPR040836">
    <property type="entry name" value="SAVED"/>
</dbReference>
<gene>
    <name evidence="2" type="ORF">BECKLFY1418C_GA0070996_11065</name>
</gene>
<organism evidence="2">
    <name type="scientific">Candidatus Kentrum sp. LFY</name>
    <dbReference type="NCBI Taxonomy" id="2126342"/>
    <lineage>
        <taxon>Bacteria</taxon>
        <taxon>Pseudomonadati</taxon>
        <taxon>Pseudomonadota</taxon>
        <taxon>Gammaproteobacteria</taxon>
        <taxon>Candidatus Kentrum</taxon>
    </lineage>
</organism>
<proteinExistence type="predicted"/>
<protein>
    <recommendedName>
        <fullName evidence="1">SMODS-associated and fused to various effectors domain-containing protein</fullName>
    </recommendedName>
</protein>
<evidence type="ECO:0000259" key="1">
    <source>
        <dbReference type="Pfam" id="PF18145"/>
    </source>
</evidence>
<dbReference type="AlphaFoldDB" id="A0A450WXZ1"/>
<dbReference type="Pfam" id="PF18145">
    <property type="entry name" value="SAVED"/>
    <property type="match status" value="1"/>
</dbReference>
<reference evidence="2" key="1">
    <citation type="submission" date="2019-02" db="EMBL/GenBank/DDBJ databases">
        <authorList>
            <person name="Gruber-Vodicka R. H."/>
            <person name="Seah K. B. B."/>
        </authorList>
    </citation>
    <scope>NUCLEOTIDE SEQUENCE</scope>
    <source>
        <strain evidence="2">BECK_BY7</strain>
    </source>
</reference>
<dbReference type="EMBL" id="CAADFN010000106">
    <property type="protein sequence ID" value="VFK21900.1"/>
    <property type="molecule type" value="Genomic_DNA"/>
</dbReference>
<name>A0A450WXZ1_9GAMM</name>
<sequence>MAEHDFLNQATEPPLDDLALVAAHKRLVGQNDKWDRVGILMDEGPHSILILLLDGDRLVSLLRFSLSIEDSVAAIGDLSSPDKKTLIGGYQGHRITLAQIRSMEGIGEIWRKIPDQTNEVGADGIREFFERLESGAKGKGRGKDFSADTTRRVIQDGHGRCMFSGCGERLDIDELTGTEGNYSYLAHNVASSEKGPRGILFLSDELSDEPGNILLLCDKHHRLVDRIAAPDYPASRLSEMRREFCDEANSLLNGLRYQPIPVFSVLWPVGGHRISAPSPLQIAQSLSAIRARMKGVIHDVSDNEAMLRDSDDADPNATMIRSVNFVAKEILGQAHGARYRVGLFAVGPMPYLIALGAKLGNKTEIIPMLFSREGGWRWTSKKPQGEFFKIIGREDLGKNESEIVLLFTFTAKPDGLIATADRIGDEKGLKQIEITPIEGLMDNAALGHPEDGALLLAEVTKLFYSLYDKHGVRKIHVLPCASNAGCVFFGKAFDKFHPDLIIYDFDDGGRSMSSRVLIINEAGRCKIMPYRCIRLCAAR</sequence>
<feature type="domain" description="SMODS-associated and fused to various effectors" evidence="1">
    <location>
        <begin position="337"/>
        <end position="513"/>
    </location>
</feature>
<dbReference type="NCBIfam" id="NF033611">
    <property type="entry name" value="SAVED"/>
    <property type="match status" value="1"/>
</dbReference>
<accession>A0A450WXZ1</accession>